<dbReference type="InterPro" id="IPR000160">
    <property type="entry name" value="GGDEF_dom"/>
</dbReference>
<dbReference type="SMART" id="SM00267">
    <property type="entry name" value="GGDEF"/>
    <property type="match status" value="1"/>
</dbReference>
<dbReference type="PROSITE" id="PS50883">
    <property type="entry name" value="EAL"/>
    <property type="match status" value="1"/>
</dbReference>
<dbReference type="InterPro" id="IPR035965">
    <property type="entry name" value="PAS-like_dom_sf"/>
</dbReference>
<reference evidence="7 8" key="1">
    <citation type="submission" date="2018-08" db="EMBL/GenBank/DDBJ databases">
        <title>Lysobacter soli KCTC 22011, whole genome shotgun sequence.</title>
        <authorList>
            <person name="Zhang X."/>
            <person name="Feng G."/>
            <person name="Zhu H."/>
        </authorList>
    </citation>
    <scope>NUCLEOTIDE SEQUENCE [LARGE SCALE GENOMIC DNA]</scope>
    <source>
        <strain evidence="7 8">KCTC 22011</strain>
    </source>
</reference>
<dbReference type="InterPro" id="IPR035919">
    <property type="entry name" value="EAL_sf"/>
</dbReference>
<dbReference type="PANTHER" id="PTHR44757">
    <property type="entry name" value="DIGUANYLATE CYCLASE DGCP"/>
    <property type="match status" value="1"/>
</dbReference>
<feature type="transmembrane region" description="Helical" evidence="1">
    <location>
        <begin position="41"/>
        <end position="65"/>
    </location>
</feature>
<dbReference type="PANTHER" id="PTHR44757:SF2">
    <property type="entry name" value="BIOFILM ARCHITECTURE MAINTENANCE PROTEIN MBAA"/>
    <property type="match status" value="1"/>
</dbReference>
<feature type="domain" description="EAL" evidence="4">
    <location>
        <begin position="541"/>
        <end position="796"/>
    </location>
</feature>
<feature type="transmembrane region" description="Helical" evidence="1">
    <location>
        <begin position="107"/>
        <end position="130"/>
    </location>
</feature>
<dbReference type="InterPro" id="IPR052155">
    <property type="entry name" value="Biofilm_reg_signaling"/>
</dbReference>
<dbReference type="InterPro" id="IPR005330">
    <property type="entry name" value="MHYT_dom"/>
</dbReference>
<evidence type="ECO:0000259" key="2">
    <source>
        <dbReference type="PROSITE" id="PS50112"/>
    </source>
</evidence>
<dbReference type="CDD" id="cd01948">
    <property type="entry name" value="EAL"/>
    <property type="match status" value="1"/>
</dbReference>
<dbReference type="PROSITE" id="PS50112">
    <property type="entry name" value="PAS"/>
    <property type="match status" value="1"/>
</dbReference>
<keyword evidence="1" id="KW-0472">Membrane</keyword>
<dbReference type="Pfam" id="PF13426">
    <property type="entry name" value="PAS_9"/>
    <property type="match status" value="1"/>
</dbReference>
<feature type="transmembrane region" description="Helical" evidence="1">
    <location>
        <begin position="171"/>
        <end position="196"/>
    </location>
</feature>
<dbReference type="PROSITE" id="PS50924">
    <property type="entry name" value="MHYT"/>
    <property type="match status" value="1"/>
</dbReference>
<dbReference type="SUPFAM" id="SSF55073">
    <property type="entry name" value="Nucleotide cyclase"/>
    <property type="match status" value="1"/>
</dbReference>
<dbReference type="Gene3D" id="3.30.450.20">
    <property type="entry name" value="PAS domain"/>
    <property type="match status" value="1"/>
</dbReference>
<keyword evidence="1" id="KW-1133">Transmembrane helix</keyword>
<dbReference type="SUPFAM" id="SSF55785">
    <property type="entry name" value="PYP-like sensor domain (PAS domain)"/>
    <property type="match status" value="1"/>
</dbReference>
<dbReference type="NCBIfam" id="TIGR00254">
    <property type="entry name" value="GGDEF"/>
    <property type="match status" value="1"/>
</dbReference>
<dbReference type="EMBL" id="QTJR01000006">
    <property type="protein sequence ID" value="RDY67214.1"/>
    <property type="molecule type" value="Genomic_DNA"/>
</dbReference>
<feature type="transmembrane region" description="Helical" evidence="1">
    <location>
        <begin position="77"/>
        <end position="95"/>
    </location>
</feature>
<evidence type="ECO:0000259" key="6">
    <source>
        <dbReference type="PROSITE" id="PS50924"/>
    </source>
</evidence>
<dbReference type="Pfam" id="PF00990">
    <property type="entry name" value="GGDEF"/>
    <property type="match status" value="1"/>
</dbReference>
<dbReference type="PROSITE" id="PS50887">
    <property type="entry name" value="GGDEF"/>
    <property type="match status" value="1"/>
</dbReference>
<dbReference type="RefSeq" id="WP_115842585.1">
    <property type="nucleotide sequence ID" value="NZ_CP183976.1"/>
</dbReference>
<dbReference type="AlphaFoldDB" id="A0A3D8VCR6"/>
<feature type="transmembrane region" description="Helical" evidence="1">
    <location>
        <begin position="12"/>
        <end position="29"/>
    </location>
</feature>
<evidence type="ECO:0000259" key="5">
    <source>
        <dbReference type="PROSITE" id="PS50887"/>
    </source>
</evidence>
<dbReference type="CDD" id="cd01949">
    <property type="entry name" value="GGDEF"/>
    <property type="match status" value="1"/>
</dbReference>
<feature type="transmembrane region" description="Helical" evidence="1">
    <location>
        <begin position="136"/>
        <end position="159"/>
    </location>
</feature>
<dbReference type="SMART" id="SM00052">
    <property type="entry name" value="EAL"/>
    <property type="match status" value="1"/>
</dbReference>
<evidence type="ECO:0000259" key="3">
    <source>
        <dbReference type="PROSITE" id="PS50113"/>
    </source>
</evidence>
<gene>
    <name evidence="7" type="ORF">DX912_11175</name>
</gene>
<dbReference type="CDD" id="cd00130">
    <property type="entry name" value="PAS"/>
    <property type="match status" value="1"/>
</dbReference>
<evidence type="ECO:0000256" key="1">
    <source>
        <dbReference type="PROSITE-ProRule" id="PRU00244"/>
    </source>
</evidence>
<evidence type="ECO:0000313" key="8">
    <source>
        <dbReference type="Proteomes" id="UP000256829"/>
    </source>
</evidence>
<dbReference type="InterPro" id="IPR000014">
    <property type="entry name" value="PAS"/>
</dbReference>
<dbReference type="InterPro" id="IPR000700">
    <property type="entry name" value="PAS-assoc_C"/>
</dbReference>
<dbReference type="Pfam" id="PF00563">
    <property type="entry name" value="EAL"/>
    <property type="match status" value="1"/>
</dbReference>
<dbReference type="Pfam" id="PF03707">
    <property type="entry name" value="MHYT"/>
    <property type="match status" value="2"/>
</dbReference>
<keyword evidence="8" id="KW-1185">Reference proteome</keyword>
<comment type="caution">
    <text evidence="7">The sequence shown here is derived from an EMBL/GenBank/DDBJ whole genome shotgun (WGS) entry which is preliminary data.</text>
</comment>
<feature type="domain" description="GGDEF" evidence="5">
    <location>
        <begin position="400"/>
        <end position="532"/>
    </location>
</feature>
<dbReference type="InterPro" id="IPR001633">
    <property type="entry name" value="EAL_dom"/>
</dbReference>
<dbReference type="InterPro" id="IPR043128">
    <property type="entry name" value="Rev_trsase/Diguanyl_cyclase"/>
</dbReference>
<protein>
    <submittedName>
        <fullName evidence="7">EAL domain-containing protein</fullName>
    </submittedName>
</protein>
<keyword evidence="1" id="KW-0812">Transmembrane</keyword>
<feature type="domain" description="MHYT" evidence="6">
    <location>
        <begin position="5"/>
        <end position="199"/>
    </location>
</feature>
<sequence>MQGSYDFRTLVLSFLIAWFAAFVAIQLAGRVRSATSRRTPLWAWAGGIAFGLGIWSMHFTGMMAFRLPLPMMFDIRLTALSVVPAVLASVLALYVAGTRRRNFGQVLLAAAFMAMGICSMHYIGMAAIPFSPAATYSTFWVVASVVVAFAVSLVALHLLTRFSWIGNEPRFGVQLGAAALMALGVCGTHYTGMAALQIAPDAMCLLAPGAIPGERLNLVIVGIALLYLAAITIGSQRDLHASEQRFRALVDGAPGAMIIVDADGRISLANVEAERLLGYSRGDLVGCAVEVLVPDRLLPRCPAERARFLQVQRRTHLGAGEHELHCLRRDGVEVPVELGLSPITVQGRNLVVASIIDLTERKQAQDRIAHLAYFDTLTGLPNRSKFEVRLEQALAQRDPDGFGLIFADLDGFKEINDSLGHSAGDRVLAQIAHRLREGVGERGEVFRFGGDEFIILLPSGSPSRDAGIAEELIRRVAVPLWMEGEQLGVTLSLGSVRHPEHGRDHDQLLKRADIAMYQAKGAGKNVHLRFLPDMEASVTRRFAMLNELRNAQELGQLVLLYQPIIQLRDRRVIGAEALVYWDHPRHGRITPSTFIPVAEEHGLIEQLGEWVLEEAVRQSAAWRTRGLMPMRMAVNVSSAQFRDANRLRNAVDRVLRRHGYPADGLELEITERQIMTDPASSIATMVALSDLGVAMALDDFGTGYSSLSHLREFPLRKLKIDRAFTDQIDRDPAGLAIVRAVVELGRNLGMQVVAEGVEREAQVAPLLASECAQVQGFLFGAPMPASEFERRLLRPIPA</sequence>
<dbReference type="Proteomes" id="UP000256829">
    <property type="component" value="Unassembled WGS sequence"/>
</dbReference>
<proteinExistence type="predicted"/>
<dbReference type="GO" id="GO:0016020">
    <property type="term" value="C:membrane"/>
    <property type="evidence" value="ECO:0007669"/>
    <property type="project" value="UniProtKB-UniRule"/>
</dbReference>
<organism evidence="7 8">
    <name type="scientific">Lysobacter soli</name>
    <dbReference type="NCBI Taxonomy" id="453783"/>
    <lineage>
        <taxon>Bacteria</taxon>
        <taxon>Pseudomonadati</taxon>
        <taxon>Pseudomonadota</taxon>
        <taxon>Gammaproteobacteria</taxon>
        <taxon>Lysobacterales</taxon>
        <taxon>Lysobacteraceae</taxon>
        <taxon>Lysobacter</taxon>
    </lineage>
</organism>
<dbReference type="Gene3D" id="3.20.20.450">
    <property type="entry name" value="EAL domain"/>
    <property type="match status" value="1"/>
</dbReference>
<dbReference type="PROSITE" id="PS50113">
    <property type="entry name" value="PAC"/>
    <property type="match status" value="1"/>
</dbReference>
<dbReference type="Gene3D" id="3.30.70.270">
    <property type="match status" value="1"/>
</dbReference>
<dbReference type="SMART" id="SM00091">
    <property type="entry name" value="PAS"/>
    <property type="match status" value="1"/>
</dbReference>
<dbReference type="InterPro" id="IPR029787">
    <property type="entry name" value="Nucleotide_cyclase"/>
</dbReference>
<evidence type="ECO:0000313" key="7">
    <source>
        <dbReference type="EMBL" id="RDY67214.1"/>
    </source>
</evidence>
<accession>A0A3D8VCR6</accession>
<feature type="domain" description="PAC" evidence="3">
    <location>
        <begin position="320"/>
        <end position="370"/>
    </location>
</feature>
<name>A0A3D8VCR6_9GAMM</name>
<dbReference type="SUPFAM" id="SSF141868">
    <property type="entry name" value="EAL domain-like"/>
    <property type="match status" value="1"/>
</dbReference>
<dbReference type="NCBIfam" id="TIGR00229">
    <property type="entry name" value="sensory_box"/>
    <property type="match status" value="1"/>
</dbReference>
<feature type="domain" description="PAS" evidence="2">
    <location>
        <begin position="242"/>
        <end position="295"/>
    </location>
</feature>
<evidence type="ECO:0000259" key="4">
    <source>
        <dbReference type="PROSITE" id="PS50883"/>
    </source>
</evidence>